<evidence type="ECO:0000256" key="1">
    <source>
        <dbReference type="SAM" id="MobiDB-lite"/>
    </source>
</evidence>
<keyword evidence="3" id="KW-1185">Reference proteome</keyword>
<accession>A0A4U6VYI1</accession>
<protein>
    <submittedName>
        <fullName evidence="2">Uncharacterized protein</fullName>
    </submittedName>
</protein>
<feature type="region of interest" description="Disordered" evidence="1">
    <location>
        <begin position="154"/>
        <end position="173"/>
    </location>
</feature>
<evidence type="ECO:0000313" key="2">
    <source>
        <dbReference type="EMBL" id="TKW35091.1"/>
    </source>
</evidence>
<dbReference type="Proteomes" id="UP000298652">
    <property type="component" value="Chromosome 2"/>
</dbReference>
<organism evidence="2 3">
    <name type="scientific">Setaria viridis</name>
    <name type="common">Green bristlegrass</name>
    <name type="synonym">Setaria italica subsp. viridis</name>
    <dbReference type="NCBI Taxonomy" id="4556"/>
    <lineage>
        <taxon>Eukaryota</taxon>
        <taxon>Viridiplantae</taxon>
        <taxon>Streptophyta</taxon>
        <taxon>Embryophyta</taxon>
        <taxon>Tracheophyta</taxon>
        <taxon>Spermatophyta</taxon>
        <taxon>Magnoliopsida</taxon>
        <taxon>Liliopsida</taxon>
        <taxon>Poales</taxon>
        <taxon>Poaceae</taxon>
        <taxon>PACMAD clade</taxon>
        <taxon>Panicoideae</taxon>
        <taxon>Panicodae</taxon>
        <taxon>Paniceae</taxon>
        <taxon>Cenchrinae</taxon>
        <taxon>Setaria</taxon>
    </lineage>
</organism>
<dbReference type="AlphaFoldDB" id="A0A4U6VYI1"/>
<gene>
    <name evidence="2" type="ORF">SEVIR_2G348600v2</name>
</gene>
<reference evidence="2" key="1">
    <citation type="submission" date="2019-03" db="EMBL/GenBank/DDBJ databases">
        <title>WGS assembly of Setaria viridis.</title>
        <authorList>
            <person name="Huang P."/>
            <person name="Jenkins J."/>
            <person name="Grimwood J."/>
            <person name="Barry K."/>
            <person name="Healey A."/>
            <person name="Mamidi S."/>
            <person name="Sreedasyam A."/>
            <person name="Shu S."/>
            <person name="Feldman M."/>
            <person name="Wu J."/>
            <person name="Yu Y."/>
            <person name="Chen C."/>
            <person name="Johnson J."/>
            <person name="Rokhsar D."/>
            <person name="Baxter I."/>
            <person name="Schmutz J."/>
            <person name="Brutnell T."/>
            <person name="Kellogg E."/>
        </authorList>
    </citation>
    <scope>NUCLEOTIDE SEQUENCE [LARGE SCALE GENOMIC DNA]</scope>
</reference>
<feature type="region of interest" description="Disordered" evidence="1">
    <location>
        <begin position="294"/>
        <end position="313"/>
    </location>
</feature>
<sequence length="313" mass="33750">MSTARPAQNSRFAVQSERDARPVDERVQRLLEVYRPWEALDGMALTIIDQTYAALVEILGLGAPPAGGGPVKASHLLEPPDDADSPGLLPVLVVVEASATHCSVRLIDGGGGGPDHARPHAALMKAASRQRQHGVNRRAIASASPGMIHLARAAAAGGGGGGGDDDEGGEGADRWKKAVGDVRPDVSEKGLLGVLDAMRAHMDTAIWLEDGVMAMARAGGCRSRIRATDVIRVRMTLGQMRRELDLNAVMRRFRRHRCMMQNFNRRRPAAEMDVDQVDEEDVLTKRLKGLHVMENTSSEATHGEQGNNAKYPL</sequence>
<name>A0A4U6VYI1_SETVI</name>
<proteinExistence type="predicted"/>
<evidence type="ECO:0000313" key="3">
    <source>
        <dbReference type="Proteomes" id="UP000298652"/>
    </source>
</evidence>
<dbReference type="OMA" id="HVMENTS"/>
<dbReference type="Gramene" id="TKW35091">
    <property type="protein sequence ID" value="TKW35091"/>
    <property type="gene ID" value="SEVIR_2G348600v2"/>
</dbReference>
<dbReference type="EMBL" id="CM016553">
    <property type="protein sequence ID" value="TKW35091.1"/>
    <property type="molecule type" value="Genomic_DNA"/>
</dbReference>